<reference evidence="1" key="1">
    <citation type="journal article" date="2019" name="bioRxiv">
        <title>The Genome of the Zebra Mussel, Dreissena polymorpha: A Resource for Invasive Species Research.</title>
        <authorList>
            <person name="McCartney M.A."/>
            <person name="Auch B."/>
            <person name="Kono T."/>
            <person name="Mallez S."/>
            <person name="Zhang Y."/>
            <person name="Obille A."/>
            <person name="Becker A."/>
            <person name="Abrahante J.E."/>
            <person name="Garbe J."/>
            <person name="Badalamenti J.P."/>
            <person name="Herman A."/>
            <person name="Mangelson H."/>
            <person name="Liachko I."/>
            <person name="Sullivan S."/>
            <person name="Sone E.D."/>
            <person name="Koren S."/>
            <person name="Silverstein K.A.T."/>
            <person name="Beckman K.B."/>
            <person name="Gohl D.M."/>
        </authorList>
    </citation>
    <scope>NUCLEOTIDE SEQUENCE</scope>
    <source>
        <strain evidence="1">Duluth1</strain>
        <tissue evidence="1">Whole animal</tissue>
    </source>
</reference>
<dbReference type="EMBL" id="JAIWYP010000009">
    <property type="protein sequence ID" value="KAH3771462.1"/>
    <property type="molecule type" value="Genomic_DNA"/>
</dbReference>
<dbReference type="AlphaFoldDB" id="A0A9D4E0F0"/>
<evidence type="ECO:0000313" key="1">
    <source>
        <dbReference type="EMBL" id="KAH3771462.1"/>
    </source>
</evidence>
<gene>
    <name evidence="1" type="ORF">DPMN_172781</name>
</gene>
<comment type="caution">
    <text evidence="1">The sequence shown here is derived from an EMBL/GenBank/DDBJ whole genome shotgun (WGS) entry which is preliminary data.</text>
</comment>
<organism evidence="1 2">
    <name type="scientific">Dreissena polymorpha</name>
    <name type="common">Zebra mussel</name>
    <name type="synonym">Mytilus polymorpha</name>
    <dbReference type="NCBI Taxonomy" id="45954"/>
    <lineage>
        <taxon>Eukaryota</taxon>
        <taxon>Metazoa</taxon>
        <taxon>Spiralia</taxon>
        <taxon>Lophotrochozoa</taxon>
        <taxon>Mollusca</taxon>
        <taxon>Bivalvia</taxon>
        <taxon>Autobranchia</taxon>
        <taxon>Heteroconchia</taxon>
        <taxon>Euheterodonta</taxon>
        <taxon>Imparidentia</taxon>
        <taxon>Neoheterodontei</taxon>
        <taxon>Myida</taxon>
        <taxon>Dreissenoidea</taxon>
        <taxon>Dreissenidae</taxon>
        <taxon>Dreissena</taxon>
    </lineage>
</organism>
<evidence type="ECO:0000313" key="2">
    <source>
        <dbReference type="Proteomes" id="UP000828390"/>
    </source>
</evidence>
<keyword evidence="2" id="KW-1185">Reference proteome</keyword>
<sequence>MPGSINIPFQSAFSPEVDFVPCAAVATVKQNRGEVMVVAGFRGRNASNVSQSMSFCPFDVVSYILSVEVYRRSSAVSISNLSGPFFTRNSG</sequence>
<name>A0A9D4E0F0_DREPO</name>
<protein>
    <submittedName>
        <fullName evidence="1">Uncharacterized protein</fullName>
    </submittedName>
</protein>
<reference evidence="1" key="2">
    <citation type="submission" date="2020-11" db="EMBL/GenBank/DDBJ databases">
        <authorList>
            <person name="McCartney M.A."/>
            <person name="Auch B."/>
            <person name="Kono T."/>
            <person name="Mallez S."/>
            <person name="Becker A."/>
            <person name="Gohl D.M."/>
            <person name="Silverstein K.A.T."/>
            <person name="Koren S."/>
            <person name="Bechman K.B."/>
            <person name="Herman A."/>
            <person name="Abrahante J.E."/>
            <person name="Garbe J."/>
        </authorList>
    </citation>
    <scope>NUCLEOTIDE SEQUENCE</scope>
    <source>
        <strain evidence="1">Duluth1</strain>
        <tissue evidence="1">Whole animal</tissue>
    </source>
</reference>
<dbReference type="Proteomes" id="UP000828390">
    <property type="component" value="Unassembled WGS sequence"/>
</dbReference>
<accession>A0A9D4E0F0</accession>
<proteinExistence type="predicted"/>